<dbReference type="EMBL" id="KN847556">
    <property type="protein sequence ID" value="KIW01287.1"/>
    <property type="molecule type" value="Genomic_DNA"/>
</dbReference>
<dbReference type="GeneID" id="27315300"/>
<reference evidence="2 3" key="1">
    <citation type="submission" date="2015-01" db="EMBL/GenBank/DDBJ databases">
        <title>The Genome Sequence of Ochroconis gallopava CBS43764.</title>
        <authorList>
            <consortium name="The Broad Institute Genomics Platform"/>
            <person name="Cuomo C."/>
            <person name="de Hoog S."/>
            <person name="Gorbushina A."/>
            <person name="Stielow B."/>
            <person name="Teixiera M."/>
            <person name="Abouelleil A."/>
            <person name="Chapman S.B."/>
            <person name="Priest M."/>
            <person name="Young S.K."/>
            <person name="Wortman J."/>
            <person name="Nusbaum C."/>
            <person name="Birren B."/>
        </authorList>
    </citation>
    <scope>NUCLEOTIDE SEQUENCE [LARGE SCALE GENOMIC DNA]</scope>
    <source>
        <strain evidence="2 3">CBS 43764</strain>
    </source>
</reference>
<evidence type="ECO:0008006" key="4">
    <source>
        <dbReference type="Google" id="ProtNLM"/>
    </source>
</evidence>
<accession>A0A0D1YK86</accession>
<dbReference type="CDD" id="cd03443">
    <property type="entry name" value="PaaI_thioesterase"/>
    <property type="match status" value="1"/>
</dbReference>
<dbReference type="PANTHER" id="PTHR47260">
    <property type="entry name" value="UPF0644 PROTEIN PB2B4.06"/>
    <property type="match status" value="1"/>
</dbReference>
<proteinExistence type="predicted"/>
<sequence length="298" mass="32458">MQDFLAEVCTRAKTCHGSRGREEKTLPSSQIVDRATQETEPDRSGKVTICRPADRISRILGASKHTQTALRQKRIRRNMDQQQSVDYFKSIPWCAALLSQPGTVLFPPSHHDNATPPSSGHLPSQDKFMRSVANGPDAVPHCVGFYRESDVVKPTTSSLVAPNSRFLITESTLLFALGEGMTGFSGNMHGGLAGVLVDEGMGNLIYTGNRLYQQLKATGAALPDGILDFEGSITLTAGINIRLRKPITLPNVVAVVSKIAKIEGRKIWIDVTVKGEDGVVFVTALGEWRVLPRPSKKL</sequence>
<evidence type="ECO:0000256" key="1">
    <source>
        <dbReference type="SAM" id="MobiDB-lite"/>
    </source>
</evidence>
<keyword evidence="3" id="KW-1185">Reference proteome</keyword>
<dbReference type="Gene3D" id="3.10.129.10">
    <property type="entry name" value="Hotdog Thioesterase"/>
    <property type="match status" value="1"/>
</dbReference>
<dbReference type="OrthoDB" id="506431at2759"/>
<feature type="compositionally biased region" description="Basic and acidic residues" evidence="1">
    <location>
        <begin position="35"/>
        <end position="45"/>
    </location>
</feature>
<dbReference type="PANTHER" id="PTHR47260:SF6">
    <property type="entry name" value="THIOESTERASE DOMAIN-CONTAINING PROTEIN"/>
    <property type="match status" value="1"/>
</dbReference>
<feature type="region of interest" description="Disordered" evidence="1">
    <location>
        <begin position="19"/>
        <end position="45"/>
    </location>
</feature>
<evidence type="ECO:0000313" key="3">
    <source>
        <dbReference type="Proteomes" id="UP000053259"/>
    </source>
</evidence>
<dbReference type="HOGENOM" id="CLU_052827_4_1_1"/>
<name>A0A0D1YK86_9PEZI</name>
<protein>
    <recommendedName>
        <fullName evidence="4">Thioesterase domain-containing protein</fullName>
    </recommendedName>
</protein>
<dbReference type="AlphaFoldDB" id="A0A0D1YK86"/>
<dbReference type="VEuPathDB" id="FungiDB:PV09_07327"/>
<dbReference type="InterPro" id="IPR052061">
    <property type="entry name" value="PTE-AB_protein"/>
</dbReference>
<dbReference type="RefSeq" id="XP_016211156.1">
    <property type="nucleotide sequence ID" value="XM_016361080.1"/>
</dbReference>
<gene>
    <name evidence="2" type="ORF">PV09_07327</name>
</gene>
<evidence type="ECO:0000313" key="2">
    <source>
        <dbReference type="EMBL" id="KIW01287.1"/>
    </source>
</evidence>
<dbReference type="SUPFAM" id="SSF54637">
    <property type="entry name" value="Thioesterase/thiol ester dehydrase-isomerase"/>
    <property type="match status" value="1"/>
</dbReference>
<dbReference type="InterPro" id="IPR029069">
    <property type="entry name" value="HotDog_dom_sf"/>
</dbReference>
<dbReference type="Proteomes" id="UP000053259">
    <property type="component" value="Unassembled WGS sequence"/>
</dbReference>
<dbReference type="InParanoid" id="A0A0D1YK86"/>
<organism evidence="2 3">
    <name type="scientific">Verruconis gallopava</name>
    <dbReference type="NCBI Taxonomy" id="253628"/>
    <lineage>
        <taxon>Eukaryota</taxon>
        <taxon>Fungi</taxon>
        <taxon>Dikarya</taxon>
        <taxon>Ascomycota</taxon>
        <taxon>Pezizomycotina</taxon>
        <taxon>Dothideomycetes</taxon>
        <taxon>Pleosporomycetidae</taxon>
        <taxon>Venturiales</taxon>
        <taxon>Sympoventuriaceae</taxon>
        <taxon>Verruconis</taxon>
    </lineage>
</organism>